<dbReference type="PANTHER" id="PTHR43141:SF4">
    <property type="entry name" value="CYTOCHROME BD2 SUBUNIT II"/>
    <property type="match status" value="1"/>
</dbReference>
<accession>A0ABD7VDG6</accession>
<evidence type="ECO:0000256" key="4">
    <source>
        <dbReference type="ARBA" id="ARBA00022692"/>
    </source>
</evidence>
<keyword evidence="4 7" id="KW-0812">Transmembrane</keyword>
<proteinExistence type="inferred from homology"/>
<feature type="transmembrane region" description="Helical" evidence="7">
    <location>
        <begin position="257"/>
        <end position="278"/>
    </location>
</feature>
<organism evidence="8 9">
    <name type="scientific">Pseudomonas fluorescens</name>
    <dbReference type="NCBI Taxonomy" id="294"/>
    <lineage>
        <taxon>Bacteria</taxon>
        <taxon>Pseudomonadati</taxon>
        <taxon>Pseudomonadota</taxon>
        <taxon>Gammaproteobacteria</taxon>
        <taxon>Pseudomonadales</taxon>
        <taxon>Pseudomonadaceae</taxon>
        <taxon>Pseudomonas</taxon>
    </lineage>
</organism>
<dbReference type="RefSeq" id="WP_150596580.1">
    <property type="nucleotide sequence ID" value="NZ_CABVIJ010000007.1"/>
</dbReference>
<evidence type="ECO:0000256" key="6">
    <source>
        <dbReference type="ARBA" id="ARBA00023136"/>
    </source>
</evidence>
<evidence type="ECO:0000313" key="9">
    <source>
        <dbReference type="Proteomes" id="UP000325779"/>
    </source>
</evidence>
<protein>
    <submittedName>
        <fullName evidence="8">Cytochrome bd-II ubiquinol oxidase subunit 2</fullName>
        <ecNumber evidence="8">1.10.3.10</ecNumber>
    </submittedName>
</protein>
<dbReference type="GO" id="GO:0005886">
    <property type="term" value="C:plasma membrane"/>
    <property type="evidence" value="ECO:0007669"/>
    <property type="project" value="UniProtKB-SubCell"/>
</dbReference>
<gene>
    <name evidence="8" type="primary">appB</name>
    <name evidence="8" type="ORF">PS732_01804</name>
</gene>
<feature type="transmembrane region" description="Helical" evidence="7">
    <location>
        <begin position="229"/>
        <end position="250"/>
    </location>
</feature>
<keyword evidence="8" id="KW-0560">Oxidoreductase</keyword>
<comment type="subcellular location">
    <subcellularLocation>
        <location evidence="1">Cell membrane</location>
        <topology evidence="1">Multi-pass membrane protein</topology>
    </subcellularLocation>
</comment>
<name>A0ABD7VDG6_PSEFL</name>
<keyword evidence="6 7" id="KW-0472">Membrane</keyword>
<evidence type="ECO:0000256" key="5">
    <source>
        <dbReference type="ARBA" id="ARBA00022989"/>
    </source>
</evidence>
<comment type="similarity">
    <text evidence="2">Belongs to the cytochrome ubiquinol oxidase subunit 2 family.</text>
</comment>
<evidence type="ECO:0000256" key="3">
    <source>
        <dbReference type="ARBA" id="ARBA00022475"/>
    </source>
</evidence>
<evidence type="ECO:0000256" key="7">
    <source>
        <dbReference type="SAM" id="Phobius"/>
    </source>
</evidence>
<dbReference type="EMBL" id="CABVIJ010000007">
    <property type="protein sequence ID" value="VVO80435.1"/>
    <property type="molecule type" value="Genomic_DNA"/>
</dbReference>
<feature type="transmembrane region" description="Helical" evidence="7">
    <location>
        <begin position="298"/>
        <end position="318"/>
    </location>
</feature>
<keyword evidence="5 7" id="KW-1133">Transmembrane helix</keyword>
<dbReference type="Pfam" id="PF02322">
    <property type="entry name" value="Cyt_bd_oxida_II"/>
    <property type="match status" value="1"/>
</dbReference>
<dbReference type="GO" id="GO:0016491">
    <property type="term" value="F:oxidoreductase activity"/>
    <property type="evidence" value="ECO:0007669"/>
    <property type="project" value="UniProtKB-KW"/>
</dbReference>
<comment type="caution">
    <text evidence="8">The sequence shown here is derived from an EMBL/GenBank/DDBJ whole genome shotgun (WGS) entry which is preliminary data.</text>
</comment>
<dbReference type="AlphaFoldDB" id="A0ABD7VDG6"/>
<reference evidence="8 9" key="1">
    <citation type="submission" date="2019-09" db="EMBL/GenBank/DDBJ databases">
        <authorList>
            <person name="Chandra G."/>
            <person name="Truman W A."/>
        </authorList>
    </citation>
    <scope>NUCLEOTIDE SEQUENCE [LARGE SCALE GENOMIC DNA]</scope>
    <source>
        <strain evidence="8">PS732</strain>
    </source>
</reference>
<feature type="transmembrane region" description="Helical" evidence="7">
    <location>
        <begin position="6"/>
        <end position="24"/>
    </location>
</feature>
<dbReference type="Proteomes" id="UP000325779">
    <property type="component" value="Unassembled WGS sequence"/>
</dbReference>
<sequence length="331" mass="36157">MDTDWITLLCAAALAFSVMNYVLLDGTDLGVGMLMGLTTSSQDRRAMAVTILPIWDANETWLVLGGGGLLALFPLAYAVLLPALYLPFIVMFLALILRAVALEFRDYAPSETAKRWVDGMMLGGSLCTGAIQGIILGTLVQGVPHKGGQYTGDGGEWLTPFPLFCGGVLVLGYAWLGTCWLYWRTVDELQWRSARQAKWLALVTVTLLLILVGWTSTLQGQYLQRLSDVRVWLTSAVLLGTLLVVFHLGFRSRFHGLPLFAALGVFILAFALMLIALYPLIVPPDLTLQAATSSPKSQVFMLVGFAVLIPVTLIYNTYGFKVFSGKVRIGE</sequence>
<dbReference type="EC" id="1.10.3.10" evidence="8"/>
<evidence type="ECO:0000256" key="2">
    <source>
        <dbReference type="ARBA" id="ARBA00007543"/>
    </source>
</evidence>
<dbReference type="PANTHER" id="PTHR43141">
    <property type="entry name" value="CYTOCHROME BD2 SUBUNIT II"/>
    <property type="match status" value="1"/>
</dbReference>
<evidence type="ECO:0000313" key="8">
    <source>
        <dbReference type="EMBL" id="VVO80435.1"/>
    </source>
</evidence>
<feature type="transmembrane region" description="Helical" evidence="7">
    <location>
        <begin position="161"/>
        <end position="183"/>
    </location>
</feature>
<dbReference type="NCBIfam" id="TIGR00203">
    <property type="entry name" value="cydB"/>
    <property type="match status" value="1"/>
</dbReference>
<feature type="transmembrane region" description="Helical" evidence="7">
    <location>
        <begin position="85"/>
        <end position="104"/>
    </location>
</feature>
<feature type="transmembrane region" description="Helical" evidence="7">
    <location>
        <begin position="116"/>
        <end position="141"/>
    </location>
</feature>
<dbReference type="InterPro" id="IPR003317">
    <property type="entry name" value="Cyt-d_oxidase_su2"/>
</dbReference>
<evidence type="ECO:0000256" key="1">
    <source>
        <dbReference type="ARBA" id="ARBA00004651"/>
    </source>
</evidence>
<feature type="transmembrane region" description="Helical" evidence="7">
    <location>
        <begin position="199"/>
        <end position="217"/>
    </location>
</feature>
<keyword evidence="3" id="KW-1003">Cell membrane</keyword>